<dbReference type="AlphaFoldDB" id="A0A2U9IL20"/>
<keyword evidence="1" id="KW-0472">Membrane</keyword>
<keyword evidence="1" id="KW-0812">Transmembrane</keyword>
<proteinExistence type="predicted"/>
<keyword evidence="1" id="KW-1133">Transmembrane helix</keyword>
<gene>
    <name evidence="2" type="ORF">DFR86_03525</name>
</gene>
<organism evidence="2 3">
    <name type="scientific">Acidianus sulfidivorans JP7</name>
    <dbReference type="NCBI Taxonomy" id="619593"/>
    <lineage>
        <taxon>Archaea</taxon>
        <taxon>Thermoproteota</taxon>
        <taxon>Thermoprotei</taxon>
        <taxon>Sulfolobales</taxon>
        <taxon>Sulfolobaceae</taxon>
        <taxon>Acidianus</taxon>
    </lineage>
</organism>
<accession>A0A2U9IL20</accession>
<name>A0A2U9IL20_9CREN</name>
<dbReference type="EMBL" id="CP029288">
    <property type="protein sequence ID" value="AWR96717.1"/>
    <property type="molecule type" value="Genomic_DNA"/>
</dbReference>
<dbReference type="RefSeq" id="WP_110379607.1">
    <property type="nucleotide sequence ID" value="NZ_CP029288.2"/>
</dbReference>
<evidence type="ECO:0000313" key="3">
    <source>
        <dbReference type="Proteomes" id="UP000248410"/>
    </source>
</evidence>
<dbReference type="OrthoDB" id="44009at2157"/>
<evidence type="ECO:0000313" key="2">
    <source>
        <dbReference type="EMBL" id="AWR96717.1"/>
    </source>
</evidence>
<feature type="transmembrane region" description="Helical" evidence="1">
    <location>
        <begin position="12"/>
        <end position="30"/>
    </location>
</feature>
<dbReference type="Proteomes" id="UP000248410">
    <property type="component" value="Chromosome"/>
</dbReference>
<dbReference type="KEGG" id="asul:DFR86_03525"/>
<protein>
    <submittedName>
        <fullName evidence="2">Uncharacterized protein</fullName>
    </submittedName>
</protein>
<keyword evidence="3" id="KW-1185">Reference proteome</keyword>
<reference evidence="2 3" key="1">
    <citation type="submission" date="2018-05" db="EMBL/GenBank/DDBJ databases">
        <title>Complete Genome Sequences of Extremely Thermoacidophilic, Metal-Mobilizing Type-Strain Members of the Archaeal Family Sulfolobaceae: Acidianus brierleyi DSM-1651T, Acidianus sulfidivorans DSM-18786T, Metallosphaera hakonensis DSM-7519T, and Metallosphaera prunae DSM-10039T.</title>
        <authorList>
            <person name="Counts J.A."/>
            <person name="Kelly R.M."/>
        </authorList>
    </citation>
    <scope>NUCLEOTIDE SEQUENCE [LARGE SCALE GENOMIC DNA]</scope>
    <source>
        <strain evidence="2 3">JP7</strain>
    </source>
</reference>
<sequence>MVEKSRNAKIKLIVGIIGVLIIFSVLLYYLPSLNTTTSNVTAPQKVVDASTVDKYFGGTWTENVSESGFVKVNGSNGTIYFSNGTVDEIYLSNLDLISKNVSKIMGIIEADLDSINFTTFYQENQTISIIILNYSNSYEPQSVFDEAYKGLSFLNLTNITSSSFEIKYQNLQIGLGYEGHDMYLIFYQGNLNVYPKISDLMKYLL</sequence>
<dbReference type="GeneID" id="36837008"/>
<evidence type="ECO:0000256" key="1">
    <source>
        <dbReference type="SAM" id="Phobius"/>
    </source>
</evidence>